<dbReference type="EMBL" id="CAEZYQ010000012">
    <property type="protein sequence ID" value="CAB4746776.1"/>
    <property type="molecule type" value="Genomic_DNA"/>
</dbReference>
<accession>A0A6J6THV2</accession>
<protein>
    <submittedName>
        <fullName evidence="3">Unannotated protein</fullName>
    </submittedName>
</protein>
<dbReference type="SUPFAM" id="SSF55729">
    <property type="entry name" value="Acyl-CoA N-acyltransferases (Nat)"/>
    <property type="match status" value="1"/>
</dbReference>
<dbReference type="InterPro" id="IPR016181">
    <property type="entry name" value="Acyl_CoA_acyltransferase"/>
</dbReference>
<dbReference type="Pfam" id="PF24553">
    <property type="entry name" value="Rv0428c_C"/>
    <property type="match status" value="1"/>
</dbReference>
<feature type="domain" description="N-acetyltransferase" evidence="2">
    <location>
        <begin position="220"/>
        <end position="354"/>
    </location>
</feature>
<evidence type="ECO:0000313" key="3">
    <source>
        <dbReference type="EMBL" id="CAB4746776.1"/>
    </source>
</evidence>
<dbReference type="InterPro" id="IPR000182">
    <property type="entry name" value="GNAT_dom"/>
</dbReference>
<organism evidence="3">
    <name type="scientific">freshwater metagenome</name>
    <dbReference type="NCBI Taxonomy" id="449393"/>
    <lineage>
        <taxon>unclassified sequences</taxon>
        <taxon>metagenomes</taxon>
        <taxon>ecological metagenomes</taxon>
    </lineage>
</organism>
<dbReference type="InterPro" id="IPR056935">
    <property type="entry name" value="Rv0428c-like_C"/>
</dbReference>
<proteinExistence type="predicted"/>
<evidence type="ECO:0000256" key="1">
    <source>
        <dbReference type="SAM" id="MobiDB-lite"/>
    </source>
</evidence>
<feature type="region of interest" description="Disordered" evidence="1">
    <location>
        <begin position="1"/>
        <end position="42"/>
    </location>
</feature>
<dbReference type="PROSITE" id="PS51186">
    <property type="entry name" value="GNAT"/>
    <property type="match status" value="1"/>
</dbReference>
<dbReference type="GO" id="GO:0016747">
    <property type="term" value="F:acyltransferase activity, transferring groups other than amino-acyl groups"/>
    <property type="evidence" value="ECO:0007669"/>
    <property type="project" value="InterPro"/>
</dbReference>
<gene>
    <name evidence="3" type="ORF">UFOPK2761_01711</name>
</gene>
<reference evidence="3" key="1">
    <citation type="submission" date="2020-05" db="EMBL/GenBank/DDBJ databases">
        <authorList>
            <person name="Chiriac C."/>
            <person name="Salcher M."/>
            <person name="Ghai R."/>
            <person name="Kavagutti S V."/>
        </authorList>
    </citation>
    <scope>NUCLEOTIDE SEQUENCE</scope>
</reference>
<sequence>MPDDEEAHPLAPVTSADAAGPGASTDPGRSHRADRLAGQAASLGPHVVGQRVVVRRVVRGETGPSGGPALTDLLGTCVSWGDGFCVVEPDSPDGDRTPVRIALADIVSGKPVPPRPSVRQRVPAREAELRVVRMFPGTQTEPLGEWLLRTDPAPVGRLYKRVNSCLALGSPGMPLAEAAATVQQWYAARDREPLAQVEAGSDVESGLHAQGWRVLPHGEAELRLGSISRTLRGLRARAAEPHPSAEPAPRAVVAPESGEERVLVVVPGFGEPLAEGRAVLDGDWLGLHDLRVRIDQRRRGLARAVMATLLDWGAERGALTAWLHVETDNVAARPLYDDLGLGVHHVVRYLEPPA</sequence>
<dbReference type="CDD" id="cd04301">
    <property type="entry name" value="NAT_SF"/>
    <property type="match status" value="1"/>
</dbReference>
<evidence type="ECO:0000259" key="2">
    <source>
        <dbReference type="PROSITE" id="PS51186"/>
    </source>
</evidence>
<dbReference type="AlphaFoldDB" id="A0A6J6THV2"/>
<name>A0A6J6THV2_9ZZZZ</name>
<dbReference type="Gene3D" id="3.40.630.30">
    <property type="match status" value="1"/>
</dbReference>